<accession>A0A915IEQ8</accession>
<dbReference type="WBParaSite" id="nRc.2.0.1.t12382-RA">
    <property type="protein sequence ID" value="nRc.2.0.1.t12382-RA"/>
    <property type="gene ID" value="nRc.2.0.1.g12382"/>
</dbReference>
<dbReference type="Proteomes" id="UP000887565">
    <property type="component" value="Unplaced"/>
</dbReference>
<sequence length="159" mass="17121">MNFFFSAVDTVPLSQICHPLSADKTSMSSTSGGEQVVETSLLIAKHSGAGMCCTATAVDCASSPAVATKISTTISTAASGRQRSPSNNRTSAVASFVASAADALATILYIQMYKVSCQQFYKEKRCDLMALYLIEKRNFCLELHHLLLMGRNPIPLPYE</sequence>
<proteinExistence type="predicted"/>
<reference evidence="2" key="1">
    <citation type="submission" date="2022-11" db="UniProtKB">
        <authorList>
            <consortium name="WormBaseParasite"/>
        </authorList>
    </citation>
    <scope>IDENTIFICATION</scope>
</reference>
<dbReference type="AlphaFoldDB" id="A0A915IEQ8"/>
<evidence type="ECO:0000313" key="1">
    <source>
        <dbReference type="Proteomes" id="UP000887565"/>
    </source>
</evidence>
<protein>
    <submittedName>
        <fullName evidence="2">Uncharacterized protein</fullName>
    </submittedName>
</protein>
<organism evidence="1 2">
    <name type="scientific">Romanomermis culicivorax</name>
    <name type="common">Nematode worm</name>
    <dbReference type="NCBI Taxonomy" id="13658"/>
    <lineage>
        <taxon>Eukaryota</taxon>
        <taxon>Metazoa</taxon>
        <taxon>Ecdysozoa</taxon>
        <taxon>Nematoda</taxon>
        <taxon>Enoplea</taxon>
        <taxon>Dorylaimia</taxon>
        <taxon>Mermithida</taxon>
        <taxon>Mermithoidea</taxon>
        <taxon>Mermithidae</taxon>
        <taxon>Romanomermis</taxon>
    </lineage>
</organism>
<name>A0A915IEQ8_ROMCU</name>
<keyword evidence="1" id="KW-1185">Reference proteome</keyword>
<evidence type="ECO:0000313" key="2">
    <source>
        <dbReference type="WBParaSite" id="nRc.2.0.1.t12382-RA"/>
    </source>
</evidence>